<dbReference type="AlphaFoldDB" id="A0A4D7AQB8"/>
<evidence type="ECO:0000313" key="1">
    <source>
        <dbReference type="EMBL" id="QCI63444.1"/>
    </source>
</evidence>
<proteinExistence type="predicted"/>
<evidence type="ECO:0000313" key="2">
    <source>
        <dbReference type="Proteomes" id="UP000298781"/>
    </source>
</evidence>
<dbReference type="KEGG" id="pstg:E8M01_03835"/>
<gene>
    <name evidence="1" type="ORF">E8M01_03835</name>
</gene>
<organism evidence="1 2">
    <name type="scientific">Phreatobacter stygius</name>
    <dbReference type="NCBI Taxonomy" id="1940610"/>
    <lineage>
        <taxon>Bacteria</taxon>
        <taxon>Pseudomonadati</taxon>
        <taxon>Pseudomonadota</taxon>
        <taxon>Alphaproteobacteria</taxon>
        <taxon>Hyphomicrobiales</taxon>
        <taxon>Phreatobacteraceae</taxon>
        <taxon>Phreatobacter</taxon>
    </lineage>
</organism>
<sequence length="65" mass="7517">MTKWIDRRHHYSYAEARQLAARERAVVVRRIGRGLRLMVAGWLGVGARGQVREDHGVRGERVPPR</sequence>
<dbReference type="Proteomes" id="UP000298781">
    <property type="component" value="Chromosome"/>
</dbReference>
<accession>A0A4D7AQB8</accession>
<name>A0A4D7AQB8_9HYPH</name>
<dbReference type="EMBL" id="CP039690">
    <property type="protein sequence ID" value="QCI63444.1"/>
    <property type="molecule type" value="Genomic_DNA"/>
</dbReference>
<keyword evidence="2" id="KW-1185">Reference proteome</keyword>
<dbReference type="RefSeq" id="WP_136958902.1">
    <property type="nucleotide sequence ID" value="NZ_CP039690.1"/>
</dbReference>
<protein>
    <submittedName>
        <fullName evidence="1">Uncharacterized protein</fullName>
    </submittedName>
</protein>
<reference evidence="1 2" key="1">
    <citation type="submission" date="2019-04" db="EMBL/GenBank/DDBJ databases">
        <title>Phreatobacter aquaticus sp. nov.</title>
        <authorList>
            <person name="Choi A."/>
        </authorList>
    </citation>
    <scope>NUCLEOTIDE SEQUENCE [LARGE SCALE GENOMIC DNA]</scope>
    <source>
        <strain evidence="1 2">KCTC 52518</strain>
    </source>
</reference>